<dbReference type="Proteomes" id="UP000326759">
    <property type="component" value="Unassembled WGS sequence"/>
</dbReference>
<feature type="compositionally biased region" description="Polar residues" evidence="1">
    <location>
        <begin position="158"/>
        <end position="169"/>
    </location>
</feature>
<feature type="compositionally biased region" description="Polar residues" evidence="1">
    <location>
        <begin position="39"/>
        <end position="48"/>
    </location>
</feature>
<dbReference type="EMBL" id="SEYY01021543">
    <property type="protein sequence ID" value="KAB7496288.1"/>
    <property type="molecule type" value="Genomic_DNA"/>
</dbReference>
<feature type="compositionally biased region" description="Low complexity" evidence="1">
    <location>
        <begin position="120"/>
        <end position="143"/>
    </location>
</feature>
<dbReference type="AlphaFoldDB" id="A0A5N5SR62"/>
<protein>
    <submittedName>
        <fullName evidence="2">Uncharacterized protein</fullName>
    </submittedName>
</protein>
<proteinExistence type="predicted"/>
<gene>
    <name evidence="2" type="ORF">Anas_14752</name>
</gene>
<feature type="compositionally biased region" description="Basic and acidic residues" evidence="1">
    <location>
        <begin position="68"/>
        <end position="82"/>
    </location>
</feature>
<keyword evidence="3" id="KW-1185">Reference proteome</keyword>
<evidence type="ECO:0000256" key="1">
    <source>
        <dbReference type="SAM" id="MobiDB-lite"/>
    </source>
</evidence>
<sequence>MSTKKQPTPDEEADENPSQCDKEAQMLGVKMKAKLGETYKSSNSAKSDQTNDKDSEEAENLFKRAKHHTSEEGKYRSKDKLEPAPFLDKGFQSTLEVDLSKQLTQAPPPPPSDQIDDDSLPQLLTISGQSVCSSSKQSPYSSQKKSKSSNKLKDASNLGDTTPSTSNFDETSQKELCKKILETDPLKLIKDSQIYFTQFEKNFHKKLKKLKPERNIENEFSKIGSDYNRIQYILQFEEHMNLKFNIPKHNSKSEKFASPLEKEFKNYCNAQAYNLNHGLKLINRSIQFTP</sequence>
<evidence type="ECO:0000313" key="2">
    <source>
        <dbReference type="EMBL" id="KAB7496288.1"/>
    </source>
</evidence>
<reference evidence="2 3" key="1">
    <citation type="journal article" date="2019" name="PLoS Biol.">
        <title>Sex chromosomes control vertical transmission of feminizing Wolbachia symbionts in an isopod.</title>
        <authorList>
            <person name="Becking T."/>
            <person name="Chebbi M.A."/>
            <person name="Giraud I."/>
            <person name="Moumen B."/>
            <person name="Laverre T."/>
            <person name="Caubet Y."/>
            <person name="Peccoud J."/>
            <person name="Gilbert C."/>
            <person name="Cordaux R."/>
        </authorList>
    </citation>
    <scope>NUCLEOTIDE SEQUENCE [LARGE SCALE GENOMIC DNA]</scope>
    <source>
        <strain evidence="2">ANa2</strain>
        <tissue evidence="2">Whole body excluding digestive tract and cuticle</tissue>
    </source>
</reference>
<feature type="non-terminal residue" evidence="2">
    <location>
        <position position="290"/>
    </location>
</feature>
<comment type="caution">
    <text evidence="2">The sequence shown here is derived from an EMBL/GenBank/DDBJ whole genome shotgun (WGS) entry which is preliminary data.</text>
</comment>
<organism evidence="2 3">
    <name type="scientific">Armadillidium nasatum</name>
    <dbReference type="NCBI Taxonomy" id="96803"/>
    <lineage>
        <taxon>Eukaryota</taxon>
        <taxon>Metazoa</taxon>
        <taxon>Ecdysozoa</taxon>
        <taxon>Arthropoda</taxon>
        <taxon>Crustacea</taxon>
        <taxon>Multicrustacea</taxon>
        <taxon>Malacostraca</taxon>
        <taxon>Eumalacostraca</taxon>
        <taxon>Peracarida</taxon>
        <taxon>Isopoda</taxon>
        <taxon>Oniscidea</taxon>
        <taxon>Crinocheta</taxon>
        <taxon>Armadillidiidae</taxon>
        <taxon>Armadillidium</taxon>
    </lineage>
</organism>
<accession>A0A5N5SR62</accession>
<evidence type="ECO:0000313" key="3">
    <source>
        <dbReference type="Proteomes" id="UP000326759"/>
    </source>
</evidence>
<feature type="region of interest" description="Disordered" evidence="1">
    <location>
        <begin position="1"/>
        <end position="169"/>
    </location>
</feature>
<name>A0A5N5SR62_9CRUS</name>